<dbReference type="NCBIfam" id="NF004489">
    <property type="entry name" value="PRK05819.1"/>
    <property type="match status" value="1"/>
</dbReference>
<organism evidence="8 9">
    <name type="scientific">Entomospira entomophila</name>
    <dbReference type="NCBI Taxonomy" id="2719988"/>
    <lineage>
        <taxon>Bacteria</taxon>
        <taxon>Pseudomonadati</taxon>
        <taxon>Spirochaetota</taxon>
        <taxon>Spirochaetia</taxon>
        <taxon>Spirochaetales</taxon>
        <taxon>Spirochaetaceae</taxon>
        <taxon>Entomospira</taxon>
    </lineage>
</organism>
<dbReference type="PANTHER" id="PTHR43691:SF11">
    <property type="entry name" value="FI09636P-RELATED"/>
    <property type="match status" value="1"/>
</dbReference>
<dbReference type="CDD" id="cd09006">
    <property type="entry name" value="PNP_EcPNPI-like"/>
    <property type="match status" value="1"/>
</dbReference>
<dbReference type="PROSITE" id="PS01232">
    <property type="entry name" value="PNP_UDP_1"/>
    <property type="match status" value="1"/>
</dbReference>
<evidence type="ECO:0000256" key="5">
    <source>
        <dbReference type="ARBA" id="ARBA00022679"/>
    </source>
</evidence>
<evidence type="ECO:0000256" key="2">
    <source>
        <dbReference type="ARBA" id="ARBA00011888"/>
    </source>
</evidence>
<gene>
    <name evidence="8" type="primary">deoD</name>
    <name evidence="8" type="ORF">HCT14_00925</name>
</gene>
<dbReference type="GO" id="GO:0005829">
    <property type="term" value="C:cytosol"/>
    <property type="evidence" value="ECO:0007669"/>
    <property type="project" value="TreeGrafter"/>
</dbReference>
<evidence type="ECO:0000259" key="7">
    <source>
        <dbReference type="Pfam" id="PF01048"/>
    </source>
</evidence>
<feature type="domain" description="Nucleoside phosphorylase" evidence="7">
    <location>
        <begin position="16"/>
        <end position="232"/>
    </location>
</feature>
<comment type="similarity">
    <text evidence="1">Belongs to the PNP/UDP phosphorylase family.</text>
</comment>
<dbReference type="NCBIfam" id="TIGR00107">
    <property type="entry name" value="deoD"/>
    <property type="match status" value="1"/>
</dbReference>
<dbReference type="InterPro" id="IPR035994">
    <property type="entry name" value="Nucleoside_phosphorylase_sf"/>
</dbReference>
<dbReference type="HAMAP" id="MF_01627">
    <property type="entry name" value="Pur_nucleosid_phosp"/>
    <property type="match status" value="1"/>
</dbReference>
<evidence type="ECO:0000313" key="8">
    <source>
        <dbReference type="EMBL" id="NIZ40083.1"/>
    </source>
</evidence>
<dbReference type="PANTHER" id="PTHR43691">
    <property type="entry name" value="URIDINE PHOSPHORYLASE"/>
    <property type="match status" value="1"/>
</dbReference>
<evidence type="ECO:0000256" key="6">
    <source>
        <dbReference type="ARBA" id="ARBA00048447"/>
    </source>
</evidence>
<evidence type="ECO:0000313" key="9">
    <source>
        <dbReference type="Proteomes" id="UP000711995"/>
    </source>
</evidence>
<proteinExistence type="inferred from homology"/>
<protein>
    <recommendedName>
        <fullName evidence="3">Uridine phosphorylase</fullName>
        <ecNumber evidence="2">2.4.2.3</ecNumber>
    </recommendedName>
</protein>
<dbReference type="RefSeq" id="WP_167699692.1">
    <property type="nucleotide sequence ID" value="NZ_CP118174.1"/>
</dbReference>
<keyword evidence="5 8" id="KW-0808">Transferase</keyword>
<keyword evidence="9" id="KW-1185">Reference proteome</keyword>
<dbReference type="EC" id="2.4.2.3" evidence="2"/>
<comment type="catalytic activity">
    <reaction evidence="6">
        <text>uridine + phosphate = alpha-D-ribose 1-phosphate + uracil</text>
        <dbReference type="Rhea" id="RHEA:24388"/>
        <dbReference type="ChEBI" id="CHEBI:16704"/>
        <dbReference type="ChEBI" id="CHEBI:17568"/>
        <dbReference type="ChEBI" id="CHEBI:43474"/>
        <dbReference type="ChEBI" id="CHEBI:57720"/>
        <dbReference type="EC" id="2.4.2.3"/>
    </reaction>
</comment>
<evidence type="ECO:0000256" key="3">
    <source>
        <dbReference type="ARBA" id="ARBA00021980"/>
    </source>
</evidence>
<keyword evidence="4 8" id="KW-0328">Glycosyltransferase</keyword>
<evidence type="ECO:0000256" key="1">
    <source>
        <dbReference type="ARBA" id="ARBA00010456"/>
    </source>
</evidence>
<dbReference type="GO" id="GO:0006152">
    <property type="term" value="P:purine nucleoside catabolic process"/>
    <property type="evidence" value="ECO:0007669"/>
    <property type="project" value="TreeGrafter"/>
</dbReference>
<dbReference type="SUPFAM" id="SSF53167">
    <property type="entry name" value="Purine and uridine phosphorylases"/>
    <property type="match status" value="1"/>
</dbReference>
<dbReference type="GO" id="GO:0004731">
    <property type="term" value="F:purine-nucleoside phosphorylase activity"/>
    <property type="evidence" value="ECO:0007669"/>
    <property type="project" value="InterPro"/>
</dbReference>
<dbReference type="InterPro" id="IPR018016">
    <property type="entry name" value="Nucleoside_phosphorylase_CS"/>
</dbReference>
<comment type="caution">
    <text evidence="8">The sequence shown here is derived from an EMBL/GenBank/DDBJ whole genome shotgun (WGS) entry which is preliminary data.</text>
</comment>
<dbReference type="Gene3D" id="3.40.50.1580">
    <property type="entry name" value="Nucleoside phosphorylase domain"/>
    <property type="match status" value="1"/>
</dbReference>
<dbReference type="InterPro" id="IPR000845">
    <property type="entry name" value="Nucleoside_phosphorylase_d"/>
</dbReference>
<dbReference type="Proteomes" id="UP000711995">
    <property type="component" value="Unassembled WGS sequence"/>
</dbReference>
<dbReference type="GO" id="GO:0004850">
    <property type="term" value="F:uridine phosphorylase activity"/>
    <property type="evidence" value="ECO:0007669"/>
    <property type="project" value="UniProtKB-EC"/>
</dbReference>
<dbReference type="Pfam" id="PF01048">
    <property type="entry name" value="PNP_UDP_1"/>
    <property type="match status" value="1"/>
</dbReference>
<sequence>MTPHNEAKVGDIAPNILLPGDPLRAKFIAENYLENVVQYNTVRGMLGFTGTYKGVPVSVQGTGMGIPSISIYVNELITTYGCKNLIRVGSAGAVHEDIHVRDIVLGTAASTTSGVNKDRFNGKDYAAVADFDLALAAHQAAEKLGYVLHKGPVLSSDLFYDDDPKFYEKWAKYGILGVEMEAAGLYTLALKYRVRALALVTISDHIVTGESTTPEERQNTFTQMMEVALEALASMSGENQ</sequence>
<evidence type="ECO:0000256" key="4">
    <source>
        <dbReference type="ARBA" id="ARBA00022676"/>
    </source>
</evidence>
<dbReference type="EMBL" id="JAATLJ010000001">
    <property type="protein sequence ID" value="NIZ40083.1"/>
    <property type="molecule type" value="Genomic_DNA"/>
</dbReference>
<name>A0A968G7N1_9SPIO</name>
<dbReference type="AlphaFoldDB" id="A0A968G7N1"/>
<reference evidence="8 9" key="1">
    <citation type="submission" date="2020-03" db="EMBL/GenBank/DDBJ databases">
        <title>Spirochaetal bacteria isolated from arthropods constitute a novel genus Entomospira genus novum within the order Spirochaetales.</title>
        <authorList>
            <person name="Grana-Miraglia L."/>
            <person name="Sikutova S."/>
            <person name="Fingerle V."/>
            <person name="Sing A."/>
            <person name="Castillo-Ramirez S."/>
            <person name="Margos G."/>
            <person name="Rudolf I."/>
        </authorList>
    </citation>
    <scope>NUCLEOTIDE SEQUENCE [LARGE SCALE GENOMIC DNA]</scope>
    <source>
        <strain evidence="8 9">BR193</strain>
    </source>
</reference>
<dbReference type="InterPro" id="IPR004402">
    <property type="entry name" value="DeoD-type"/>
</dbReference>
<accession>A0A968G7N1</accession>